<dbReference type="Proteomes" id="UP001349262">
    <property type="component" value="Unassembled WGS sequence"/>
</dbReference>
<dbReference type="InterPro" id="IPR045066">
    <property type="entry name" value="Beta_CA_cladeB"/>
</dbReference>
<evidence type="ECO:0000313" key="10">
    <source>
        <dbReference type="Proteomes" id="UP001349262"/>
    </source>
</evidence>
<dbReference type="InterPro" id="IPR001765">
    <property type="entry name" value="Carbonic_anhydrase"/>
</dbReference>
<gene>
    <name evidence="9" type="ORF">MRSR164_06700</name>
</gene>
<dbReference type="PANTHER" id="PTHR11002:SF76">
    <property type="entry name" value="CARBONIC ANHYDRASE"/>
    <property type="match status" value="1"/>
</dbReference>
<evidence type="ECO:0000256" key="8">
    <source>
        <dbReference type="RuleBase" id="RU003956"/>
    </source>
</evidence>
<name>A0ABU7T7F2_9HYPH</name>
<dbReference type="PROSITE" id="PS00705">
    <property type="entry name" value="PROK_CO2_ANHYDRASE_2"/>
    <property type="match status" value="1"/>
</dbReference>
<comment type="similarity">
    <text evidence="2 8">Belongs to the beta-class carbonic anhydrase family.</text>
</comment>
<evidence type="ECO:0000256" key="7">
    <source>
        <dbReference type="ARBA" id="ARBA00048348"/>
    </source>
</evidence>
<keyword evidence="10" id="KW-1185">Reference proteome</keyword>
<dbReference type="SUPFAM" id="SSF53056">
    <property type="entry name" value="beta-carbonic anhydrase, cab"/>
    <property type="match status" value="1"/>
</dbReference>
<proteinExistence type="inferred from homology"/>
<dbReference type="PANTHER" id="PTHR11002">
    <property type="entry name" value="CARBONIC ANHYDRASE"/>
    <property type="match status" value="1"/>
</dbReference>
<organism evidence="9 10">
    <name type="scientific">Methylobacterium radiotolerans</name>
    <dbReference type="NCBI Taxonomy" id="31998"/>
    <lineage>
        <taxon>Bacteria</taxon>
        <taxon>Pseudomonadati</taxon>
        <taxon>Pseudomonadota</taxon>
        <taxon>Alphaproteobacteria</taxon>
        <taxon>Hyphomicrobiales</taxon>
        <taxon>Methylobacteriaceae</taxon>
        <taxon>Methylobacterium</taxon>
    </lineage>
</organism>
<dbReference type="Pfam" id="PF00484">
    <property type="entry name" value="Pro_CA"/>
    <property type="match status" value="1"/>
</dbReference>
<dbReference type="InterPro" id="IPR015892">
    <property type="entry name" value="Carbonic_anhydrase_CS"/>
</dbReference>
<evidence type="ECO:0000256" key="1">
    <source>
        <dbReference type="ARBA" id="ARBA00001947"/>
    </source>
</evidence>
<evidence type="ECO:0000313" key="9">
    <source>
        <dbReference type="EMBL" id="MEE7456484.1"/>
    </source>
</evidence>
<evidence type="ECO:0000256" key="3">
    <source>
        <dbReference type="ARBA" id="ARBA00012925"/>
    </source>
</evidence>
<keyword evidence="5 8" id="KW-0862">Zinc</keyword>
<keyword evidence="4" id="KW-0479">Metal-binding</keyword>
<evidence type="ECO:0000256" key="6">
    <source>
        <dbReference type="ARBA" id="ARBA00023239"/>
    </source>
</evidence>
<dbReference type="SMART" id="SM00947">
    <property type="entry name" value="Pro_CA"/>
    <property type="match status" value="1"/>
</dbReference>
<accession>A0ABU7T7F2</accession>
<evidence type="ECO:0000256" key="2">
    <source>
        <dbReference type="ARBA" id="ARBA00006217"/>
    </source>
</evidence>
<dbReference type="CDD" id="cd00884">
    <property type="entry name" value="beta_CA_cladeB"/>
    <property type="match status" value="1"/>
</dbReference>
<sequence length="228" mass="24539">MFPQVLTEGYRSFLGERLPNERRKYEALGNEGQDPDVLLIGCCDSRVAPEVIFDTGPGQIFTIRNVANIVPPAEHDSGYHGTSSAIEFAVQALKVKHIVVLGHATCGGIKAAGLGADPLSSGNFIGRWVSLVEPAVKTLDASGDSKEKEGYLTRLEYAMIAQSLQNLMTFDFVREAVEAGRLHLHGAHFGIVTGELRIRDPETGEFRSVVARDGQTLASSALIGCTEA</sequence>
<comment type="caution">
    <text evidence="9">The sequence shown here is derived from an EMBL/GenBank/DDBJ whole genome shotgun (WGS) entry which is preliminary data.</text>
</comment>
<dbReference type="EMBL" id="MLBY01000003">
    <property type="protein sequence ID" value="MEE7456484.1"/>
    <property type="molecule type" value="Genomic_DNA"/>
</dbReference>
<evidence type="ECO:0000256" key="4">
    <source>
        <dbReference type="ARBA" id="ARBA00022723"/>
    </source>
</evidence>
<dbReference type="EC" id="4.2.1.1" evidence="3 8"/>
<comment type="function">
    <text evidence="8">Reversible hydration of carbon dioxide.</text>
</comment>
<dbReference type="Gene3D" id="3.40.1050.10">
    <property type="entry name" value="Carbonic anhydrase"/>
    <property type="match status" value="1"/>
</dbReference>
<protein>
    <recommendedName>
        <fullName evidence="3 8">Carbonic anhydrase</fullName>
        <ecNumber evidence="3 8">4.2.1.1</ecNumber>
    </recommendedName>
    <alternativeName>
        <fullName evidence="8">Carbonate dehydratase</fullName>
    </alternativeName>
</protein>
<dbReference type="InterPro" id="IPR036874">
    <property type="entry name" value="Carbonic_anhydrase_sf"/>
</dbReference>
<comment type="cofactor">
    <cofactor evidence="1">
        <name>Zn(2+)</name>
        <dbReference type="ChEBI" id="CHEBI:29105"/>
    </cofactor>
</comment>
<comment type="catalytic activity">
    <reaction evidence="7 8">
        <text>hydrogencarbonate + H(+) = CO2 + H2O</text>
        <dbReference type="Rhea" id="RHEA:10748"/>
        <dbReference type="ChEBI" id="CHEBI:15377"/>
        <dbReference type="ChEBI" id="CHEBI:15378"/>
        <dbReference type="ChEBI" id="CHEBI:16526"/>
        <dbReference type="ChEBI" id="CHEBI:17544"/>
        <dbReference type="EC" id="4.2.1.1"/>
    </reaction>
</comment>
<reference evidence="9 10" key="1">
    <citation type="journal article" date="2012" name="Genet. Mol. Biol.">
        <title>Analysis of 16S rRNA and mxaF genes revealing insights into Methylobacterium niche-specific plant association.</title>
        <authorList>
            <person name="Dourado M.N."/>
            <person name="Andreote F.D."/>
            <person name="Dini-Andreote F."/>
            <person name="Conti R."/>
            <person name="Araujo J.M."/>
            <person name="Araujo W.L."/>
        </authorList>
    </citation>
    <scope>NUCLEOTIDE SEQUENCE [LARGE SCALE GENOMIC DNA]</scope>
    <source>
        <strain evidence="9 10">SR1.6/4</strain>
    </source>
</reference>
<keyword evidence="6 8" id="KW-0456">Lyase</keyword>
<evidence type="ECO:0000256" key="5">
    <source>
        <dbReference type="ARBA" id="ARBA00022833"/>
    </source>
</evidence>